<name>A0A8J6MYN0_9DELT</name>
<evidence type="ECO:0000313" key="2">
    <source>
        <dbReference type="Proteomes" id="UP000650524"/>
    </source>
</evidence>
<dbReference type="AlphaFoldDB" id="A0A8J6MYN0"/>
<proteinExistence type="predicted"/>
<organism evidence="1 2">
    <name type="scientific">Candidatus Desulfacyla euxinica</name>
    <dbReference type="NCBI Taxonomy" id="2841693"/>
    <lineage>
        <taxon>Bacteria</taxon>
        <taxon>Deltaproteobacteria</taxon>
        <taxon>Candidatus Desulfacyla</taxon>
    </lineage>
</organism>
<accession>A0A8J6MYN0</accession>
<protein>
    <submittedName>
        <fullName evidence="1">Uncharacterized protein</fullName>
    </submittedName>
</protein>
<gene>
    <name evidence="1" type="ORF">H8E19_07465</name>
</gene>
<evidence type="ECO:0000313" key="1">
    <source>
        <dbReference type="EMBL" id="MBC8177229.1"/>
    </source>
</evidence>
<dbReference type="EMBL" id="JACNJD010000198">
    <property type="protein sequence ID" value="MBC8177229.1"/>
    <property type="molecule type" value="Genomic_DNA"/>
</dbReference>
<reference evidence="1 2" key="1">
    <citation type="submission" date="2020-08" db="EMBL/GenBank/DDBJ databases">
        <title>Bridging the membrane lipid divide: bacteria of the FCB group superphylum have the potential to synthesize archaeal ether lipids.</title>
        <authorList>
            <person name="Villanueva L."/>
            <person name="Von Meijenfeldt F.A.B."/>
            <person name="Westbye A.B."/>
            <person name="Yadav S."/>
            <person name="Hopmans E.C."/>
            <person name="Dutilh B.E."/>
            <person name="Sinninghe Damste J.S."/>
        </authorList>
    </citation>
    <scope>NUCLEOTIDE SEQUENCE [LARGE SCALE GENOMIC DNA]</scope>
    <source>
        <strain evidence="1">NIOZ-UU27</strain>
    </source>
</reference>
<comment type="caution">
    <text evidence="1">The sequence shown here is derived from an EMBL/GenBank/DDBJ whole genome shotgun (WGS) entry which is preliminary data.</text>
</comment>
<sequence>MNEEQMKKVMEEVKRKMGPEVDLYEGQELPAFMVDKLVLEMTNEIRKGE</sequence>
<dbReference type="Proteomes" id="UP000650524">
    <property type="component" value="Unassembled WGS sequence"/>
</dbReference>